<dbReference type="AlphaFoldDB" id="A0A0R1SJJ0"/>
<dbReference type="InterPro" id="IPR013783">
    <property type="entry name" value="Ig-like_fold"/>
</dbReference>
<dbReference type="EMBL" id="AZEY01000013">
    <property type="protein sequence ID" value="KRL69327.1"/>
    <property type="molecule type" value="Genomic_DNA"/>
</dbReference>
<evidence type="ECO:0000256" key="1">
    <source>
        <dbReference type="SAM" id="MobiDB-lite"/>
    </source>
</evidence>
<dbReference type="Proteomes" id="UP000052013">
    <property type="component" value="Unassembled WGS sequence"/>
</dbReference>
<feature type="signal peptide" evidence="2">
    <location>
        <begin position="1"/>
        <end position="26"/>
    </location>
</feature>
<dbReference type="InterPro" id="IPR041498">
    <property type="entry name" value="Big_6"/>
</dbReference>
<dbReference type="RefSeq" id="WP_057863715.1">
    <property type="nucleotide sequence ID" value="NZ_AZEY01000013.1"/>
</dbReference>
<name>A0A0R1SJJ0_9LACO</name>
<proteinExistence type="predicted"/>
<comment type="caution">
    <text evidence="4">The sequence shown here is derived from an EMBL/GenBank/DDBJ whole genome shotgun (WGS) entry which is preliminary data.</text>
</comment>
<gene>
    <name evidence="4" type="ORF">FC85_GL001493</name>
</gene>
<reference evidence="4 5" key="1">
    <citation type="journal article" date="2015" name="Genome Announc.">
        <title>Expanding the biotechnology potential of lactobacilli through comparative genomics of 213 strains and associated genera.</title>
        <authorList>
            <person name="Sun Z."/>
            <person name="Harris H.M."/>
            <person name="McCann A."/>
            <person name="Guo C."/>
            <person name="Argimon S."/>
            <person name="Zhang W."/>
            <person name="Yang X."/>
            <person name="Jeffery I.B."/>
            <person name="Cooney J.C."/>
            <person name="Kagawa T.F."/>
            <person name="Liu W."/>
            <person name="Song Y."/>
            <person name="Salvetti E."/>
            <person name="Wrobel A."/>
            <person name="Rasinkangas P."/>
            <person name="Parkhill J."/>
            <person name="Rea M.C."/>
            <person name="O'Sullivan O."/>
            <person name="Ritari J."/>
            <person name="Douillard F.P."/>
            <person name="Paul Ross R."/>
            <person name="Yang R."/>
            <person name="Briner A.E."/>
            <person name="Felis G.E."/>
            <person name="de Vos W.M."/>
            <person name="Barrangou R."/>
            <person name="Klaenhammer T.R."/>
            <person name="Caufield P.W."/>
            <person name="Cui Y."/>
            <person name="Zhang H."/>
            <person name="O'Toole P.W."/>
        </authorList>
    </citation>
    <scope>NUCLEOTIDE SEQUENCE [LARGE SCALE GENOMIC DNA]</scope>
    <source>
        <strain evidence="4 5">DSM 14421</strain>
    </source>
</reference>
<evidence type="ECO:0000313" key="5">
    <source>
        <dbReference type="Proteomes" id="UP000052013"/>
    </source>
</evidence>
<dbReference type="Pfam" id="PF17936">
    <property type="entry name" value="Big_6"/>
    <property type="match status" value="1"/>
</dbReference>
<feature type="region of interest" description="Disordered" evidence="1">
    <location>
        <begin position="114"/>
        <end position="154"/>
    </location>
</feature>
<feature type="compositionally biased region" description="Low complexity" evidence="1">
    <location>
        <begin position="114"/>
        <end position="139"/>
    </location>
</feature>
<evidence type="ECO:0000256" key="2">
    <source>
        <dbReference type="SAM" id="SignalP"/>
    </source>
</evidence>
<sequence length="253" mass="28148">MKKIKVIAFIAVLASFFLGISINASASSPSLKVNNVYTTSKNVSGTASKGVSIIVRTANKKTIATTTADTQTGKFSADLHTSFKANQKLYVYARRSATSYFYRIMIVKAPTTTNATTNSGSTTSSSTTSSSTTNSNAGSKLKINEPTGTWRSGNNNGYRVVTKFSQSTGLNQYLYKDGKVQKKLINYASYKVTTYNKAFWAITYRQRGQKNYERFYLRFTDNTHFILVNKSNKAVKVQFANTPVHYYKFELVK</sequence>
<dbReference type="STRING" id="1423739.FC85_GL001493"/>
<evidence type="ECO:0000313" key="4">
    <source>
        <dbReference type="EMBL" id="KRL69327.1"/>
    </source>
</evidence>
<feature type="domain" description="Bacterial Ig" evidence="3">
    <location>
        <begin position="32"/>
        <end position="94"/>
    </location>
</feature>
<evidence type="ECO:0000259" key="3">
    <source>
        <dbReference type="Pfam" id="PF17936"/>
    </source>
</evidence>
<protein>
    <recommendedName>
        <fullName evidence="3">Bacterial Ig domain-containing protein</fullName>
    </recommendedName>
</protein>
<organism evidence="4 5">
    <name type="scientific">Lentilactobacillus diolivorans DSM 14421</name>
    <dbReference type="NCBI Taxonomy" id="1423739"/>
    <lineage>
        <taxon>Bacteria</taxon>
        <taxon>Bacillati</taxon>
        <taxon>Bacillota</taxon>
        <taxon>Bacilli</taxon>
        <taxon>Lactobacillales</taxon>
        <taxon>Lactobacillaceae</taxon>
        <taxon>Lentilactobacillus</taxon>
    </lineage>
</organism>
<accession>A0A0R1SJJ0</accession>
<keyword evidence="2" id="KW-0732">Signal</keyword>
<dbReference type="Gene3D" id="2.60.40.10">
    <property type="entry name" value="Immunoglobulins"/>
    <property type="match status" value="1"/>
</dbReference>
<dbReference type="PATRIC" id="fig|1423739.3.peg.1561"/>
<feature type="chain" id="PRO_5006410625" description="Bacterial Ig domain-containing protein" evidence="2">
    <location>
        <begin position="27"/>
        <end position="253"/>
    </location>
</feature>